<keyword evidence="2 5" id="KW-0699">rRNA-binding</keyword>
<keyword evidence="1 5" id="KW-0820">tRNA-binding</keyword>
<evidence type="ECO:0000256" key="4">
    <source>
        <dbReference type="ARBA" id="ARBA00022917"/>
    </source>
</evidence>
<evidence type="ECO:0000256" key="3">
    <source>
        <dbReference type="ARBA" id="ARBA00022884"/>
    </source>
</evidence>
<dbReference type="Pfam" id="PF05670">
    <property type="entry name" value="NFACT-R_1"/>
    <property type="match status" value="1"/>
</dbReference>
<comment type="similarity">
    <text evidence="5">Belongs to the NEMF family.</text>
</comment>
<comment type="function">
    <text evidence="5">Key component of the ribosome quality control system (RQC), a ribosome-associated complex that mediates the extraction of incompletely synthesized nascent chains from stalled ribosomes and their subsequent degradation. RqcH recruits Ala-charged tRNA, and with RqcP directs the elongation of stalled nascent chains on 50S ribosomal subunits, leading to non-templated C-terminal alanine extensions (Ala tail). The Ala tail promotes nascent chain degradation. May add between 1 and at least 8 Ala residues. Binds to stalled 50S ribosomal subunits.</text>
</comment>
<dbReference type="Pfam" id="PF05833">
    <property type="entry name" value="NFACT_N"/>
    <property type="match status" value="1"/>
</dbReference>
<reference evidence="7 8" key="1">
    <citation type="journal article" date="2011" name="J. Bacteriol.">
        <title>Draft genome sequence of Caloramator australicus strain RC3T, a thermoanaerobe from the Great Artesian Basin of Australia.</title>
        <authorList>
            <person name="Ogg C.D."/>
            <person name="Patel B.K.C."/>
        </authorList>
    </citation>
    <scope>NUCLEOTIDE SEQUENCE [LARGE SCALE GENOMIC DNA]</scope>
    <source>
        <strain evidence="7 8">RC3</strain>
    </source>
</reference>
<feature type="domain" description="NFACT RNA-binding" evidence="6">
    <location>
        <begin position="457"/>
        <end position="551"/>
    </location>
</feature>
<keyword evidence="8" id="KW-1185">Reference proteome</keyword>
<accession>I7LK36</accession>
<organism evidence="7 8">
    <name type="scientific">Caloramator australicus RC3</name>
    <dbReference type="NCBI Taxonomy" id="857293"/>
    <lineage>
        <taxon>Bacteria</taxon>
        <taxon>Bacillati</taxon>
        <taxon>Bacillota</taxon>
        <taxon>Clostridia</taxon>
        <taxon>Eubacteriales</taxon>
        <taxon>Clostridiaceae</taxon>
        <taxon>Caloramator</taxon>
    </lineage>
</organism>
<dbReference type="GO" id="GO:0043023">
    <property type="term" value="F:ribosomal large subunit binding"/>
    <property type="evidence" value="ECO:0007669"/>
    <property type="project" value="UniProtKB-UniRule"/>
</dbReference>
<evidence type="ECO:0000313" key="7">
    <source>
        <dbReference type="EMBL" id="CCJ34173.1"/>
    </source>
</evidence>
<dbReference type="EMBL" id="CAKP01000111">
    <property type="protein sequence ID" value="CCJ34173.1"/>
    <property type="molecule type" value="Genomic_DNA"/>
</dbReference>
<evidence type="ECO:0000313" key="8">
    <source>
        <dbReference type="Proteomes" id="UP000007652"/>
    </source>
</evidence>
<dbReference type="FunFam" id="2.30.310.10:FF:000004">
    <property type="entry name" value="Fibronectin-binding protein A"/>
    <property type="match status" value="1"/>
</dbReference>
<dbReference type="HAMAP" id="MF_00844_B">
    <property type="entry name" value="RqcH_B"/>
    <property type="match status" value="1"/>
</dbReference>
<keyword evidence="3 5" id="KW-0694">RNA-binding</keyword>
<dbReference type="InterPro" id="IPR008532">
    <property type="entry name" value="NFACT_RNA-bd"/>
</dbReference>
<dbReference type="Gene3D" id="2.30.310.10">
    <property type="entry name" value="ibrinogen binding protein from staphylococcus aureus domain"/>
    <property type="match status" value="1"/>
</dbReference>
<dbReference type="PANTHER" id="PTHR15239">
    <property type="entry name" value="NUCLEAR EXPORT MEDIATOR FACTOR NEMF"/>
    <property type="match status" value="1"/>
</dbReference>
<evidence type="ECO:0000256" key="5">
    <source>
        <dbReference type="HAMAP-Rule" id="MF_00844"/>
    </source>
</evidence>
<dbReference type="InterPro" id="IPR043682">
    <property type="entry name" value="RqcH_bacterial"/>
</dbReference>
<dbReference type="GO" id="GO:1990112">
    <property type="term" value="C:RQC complex"/>
    <property type="evidence" value="ECO:0007669"/>
    <property type="project" value="TreeGrafter"/>
</dbReference>
<proteinExistence type="inferred from homology"/>
<comment type="caution">
    <text evidence="7">The sequence shown here is derived from an EMBL/GenBank/DDBJ whole genome shotgun (WGS) entry which is preliminary data.</text>
</comment>
<keyword evidence="4 5" id="KW-0648">Protein biosynthesis</keyword>
<dbReference type="eggNOG" id="COG1293">
    <property type="taxonomic scope" value="Bacteria"/>
</dbReference>
<evidence type="ECO:0000256" key="1">
    <source>
        <dbReference type="ARBA" id="ARBA00022555"/>
    </source>
</evidence>
<dbReference type="STRING" id="857293.CAAU_2089"/>
<dbReference type="Proteomes" id="UP000007652">
    <property type="component" value="Unassembled WGS sequence"/>
</dbReference>
<evidence type="ECO:0000259" key="6">
    <source>
        <dbReference type="Pfam" id="PF05670"/>
    </source>
</evidence>
<dbReference type="AlphaFoldDB" id="I7LK36"/>
<protein>
    <recommendedName>
        <fullName evidence="5">Rqc2 homolog RqcH</fullName>
        <shortName evidence="5">RqcH</shortName>
    </recommendedName>
</protein>
<dbReference type="GO" id="GO:0000049">
    <property type="term" value="F:tRNA binding"/>
    <property type="evidence" value="ECO:0007669"/>
    <property type="project" value="UniProtKB-UniRule"/>
</dbReference>
<name>I7LK36_9CLOT</name>
<dbReference type="PANTHER" id="PTHR15239:SF6">
    <property type="entry name" value="RIBOSOME QUALITY CONTROL COMPLEX SUBUNIT NEMF"/>
    <property type="match status" value="1"/>
</dbReference>
<dbReference type="InterPro" id="IPR051608">
    <property type="entry name" value="RQC_Subunit_NEMF"/>
</dbReference>
<dbReference type="RefSeq" id="WP_008909429.1">
    <property type="nucleotide sequence ID" value="NZ_CAKP01000111.1"/>
</dbReference>
<sequence length="574" mass="66931">MPFDGAFTRAIVKEISNLKGARVDKIHQPTKDDLIINLKKDKINYKLLLSSNPSYPRIQITNINKENPQTAPNFVMVLRKYLQNSRLEDIKQINFDRIVEIKFEGKDELGYSSYYYIIIEIMGKHSNIILLDEKYKIIDAIKHLGSDMNRYRLVLPGVDYVFPPNQGRINPLEIDAQTFENLIVKNPSKKLINFFSETFLGLSKQLSAEICKSFEDKNIKDLSDNDKLIIKNNFFYYLAKIKSNDFLYILYSQDNRLIDYYIFDLENYKNYQKEILNSPSELLDKFYNQKDIQDTLKHKYSDLIKLIKTLLEKNIKKIEAYNNKISECQGYENFKIYADILMANQYSIKSNQKEISLPNFYDKDLTLINIPLNENLNAVENAQEYYKKYAKYKATTEILEKQLKEALQEKEYLEGILYSIENANDIDTLEEIKHELMSSGYLKQRKNTKKQIKSAPHHYISSDGFDIYVGKNNIQNDYLTLKFANKDDIWLHTKNIPGSHVIIKSRSGFVSEQALLEAAYLAAYYSKGKNSTNVPVDWTSIKNVKKPSGAKPGMVIYYTNRTIYVTPDELKIKI</sequence>
<dbReference type="GO" id="GO:0072344">
    <property type="term" value="P:rescue of stalled ribosome"/>
    <property type="evidence" value="ECO:0007669"/>
    <property type="project" value="UniProtKB-UniRule"/>
</dbReference>
<comment type="subunit">
    <text evidence="5">Associates with stalled 50S ribosomal subunits. Binds to RqcP.</text>
</comment>
<dbReference type="GO" id="GO:0019843">
    <property type="term" value="F:rRNA binding"/>
    <property type="evidence" value="ECO:0007669"/>
    <property type="project" value="UniProtKB-UniRule"/>
</dbReference>
<gene>
    <name evidence="5" type="primary">rqcH</name>
    <name evidence="7" type="ORF">CAAU_2089</name>
</gene>
<evidence type="ECO:0000256" key="2">
    <source>
        <dbReference type="ARBA" id="ARBA00022730"/>
    </source>
</evidence>